<gene>
    <name evidence="1" type="ORF">FXF65_17875</name>
</gene>
<dbReference type="AlphaFoldDB" id="A0A5D0U9F6"/>
<dbReference type="InterPro" id="IPR026487">
    <property type="entry name" value="CHP04141"/>
</dbReference>
<protein>
    <recommendedName>
        <fullName evidence="3">Sporadically distributed protein, TIGR04141 family</fullName>
    </recommendedName>
</protein>
<evidence type="ECO:0000313" key="1">
    <source>
        <dbReference type="EMBL" id="TYC14747.1"/>
    </source>
</evidence>
<organism evidence="1 2">
    <name type="scientific">Actinomadura syzygii</name>
    <dbReference type="NCBI Taxonomy" id="1427538"/>
    <lineage>
        <taxon>Bacteria</taxon>
        <taxon>Bacillati</taxon>
        <taxon>Actinomycetota</taxon>
        <taxon>Actinomycetes</taxon>
        <taxon>Streptosporangiales</taxon>
        <taxon>Thermomonosporaceae</taxon>
        <taxon>Actinomadura</taxon>
    </lineage>
</organism>
<accession>A0A5D0U9F6</accession>
<comment type="caution">
    <text evidence="1">The sequence shown here is derived from an EMBL/GenBank/DDBJ whole genome shotgun (WGS) entry which is preliminary data.</text>
</comment>
<name>A0A5D0U9F6_9ACTN</name>
<evidence type="ECO:0000313" key="2">
    <source>
        <dbReference type="Proteomes" id="UP000322634"/>
    </source>
</evidence>
<evidence type="ECO:0008006" key="3">
    <source>
        <dbReference type="Google" id="ProtNLM"/>
    </source>
</evidence>
<reference evidence="1 2" key="1">
    <citation type="submission" date="2019-08" db="EMBL/GenBank/DDBJ databases">
        <title>Actinomadura sp. nov. CYP1-5 isolated from mountain soil.</title>
        <authorList>
            <person name="Songsumanus A."/>
            <person name="Kuncharoen N."/>
            <person name="Kudo T."/>
            <person name="Yuki M."/>
            <person name="Igarashi Y."/>
            <person name="Tanasupawat S."/>
        </authorList>
    </citation>
    <scope>NUCLEOTIDE SEQUENCE [LARGE SCALE GENOMIC DNA]</scope>
    <source>
        <strain evidence="1 2">GKU157</strain>
    </source>
</reference>
<sequence>MNPLATRKTSLYRLRGTGPTEEEDLRSFVLPRYLKRDGFEAREVDHNGISGLLVSGTIAPGPADWCELLSFLTGGSVAEENRTALALLLVRTEKAIYGLTYGMGHLMIDPIRIDPGFGIEFAVRCLNEDRITKVRRQIMDARGRTDENSAISGENIRGFGIEQFGEIVSQISGQIVGVPLTFTRDDTRPAHVTGNDRSIKLHLGGAPAALLHDLQQIEEVCARPNPLPEFEFIAQVRPLNPKSEQVRLLDERLDIMLGEGGANRMALAVPSVCRDRFEFAESFKVALAGHTQSYSELDIDQLVAAVQHRPQGSRLVALRKGRVQMFADTDDAEPISGKVPADHWFTAEVPGGVVHYFYWQGRWYEIGAEYLTVIDRRVAELLARPTTVTMPPWTKGTEHDEEDHDEGWYNAQIAAQDGYVLLDKNTVRTKRLRGGGLELSDVLGPGGQFICVKKADKSTAPLNHLFAQGRVAIETLRYDLEARKKFLAKLDKLAPEHNLDTSFSSPTVVYAILLKGGVPVTSESLFAFAKVSLLNTATALEGMGAHVEVVSISRTATTGML</sequence>
<dbReference type="Proteomes" id="UP000322634">
    <property type="component" value="Unassembled WGS sequence"/>
</dbReference>
<dbReference type="OrthoDB" id="3323334at2"/>
<dbReference type="EMBL" id="VSFF01000006">
    <property type="protein sequence ID" value="TYC14747.1"/>
    <property type="molecule type" value="Genomic_DNA"/>
</dbReference>
<keyword evidence="2" id="KW-1185">Reference proteome</keyword>
<dbReference type="NCBIfam" id="TIGR04141">
    <property type="entry name" value="TIGR04141 family sporadically distributed protein"/>
    <property type="match status" value="1"/>
</dbReference>
<proteinExistence type="predicted"/>
<dbReference type="Pfam" id="PF19614">
    <property type="entry name" value="DUF6119"/>
    <property type="match status" value="1"/>
</dbReference>